<dbReference type="EMBL" id="CZQC01000015">
    <property type="protein sequence ID" value="CUS40457.1"/>
    <property type="molecule type" value="Genomic_DNA"/>
</dbReference>
<name>A0A160TBL6_9ZZZZ</name>
<organism evidence="7">
    <name type="scientific">hydrothermal vent metagenome</name>
    <dbReference type="NCBI Taxonomy" id="652676"/>
    <lineage>
        <taxon>unclassified sequences</taxon>
        <taxon>metagenomes</taxon>
        <taxon>ecological metagenomes</taxon>
    </lineage>
</organism>
<feature type="transmembrane region" description="Helical" evidence="6">
    <location>
        <begin position="294"/>
        <end position="315"/>
    </location>
</feature>
<feature type="transmembrane region" description="Helical" evidence="6">
    <location>
        <begin position="234"/>
        <end position="255"/>
    </location>
</feature>
<protein>
    <submittedName>
        <fullName evidence="7">Polysaccharide biosynthesis protein</fullName>
    </submittedName>
</protein>
<dbReference type="PANTHER" id="PTHR30250">
    <property type="entry name" value="PST FAMILY PREDICTED COLANIC ACID TRANSPORTER"/>
    <property type="match status" value="1"/>
</dbReference>
<feature type="transmembrane region" description="Helical" evidence="6">
    <location>
        <begin position="208"/>
        <end position="228"/>
    </location>
</feature>
<evidence type="ECO:0000256" key="2">
    <source>
        <dbReference type="ARBA" id="ARBA00022475"/>
    </source>
</evidence>
<dbReference type="InterPro" id="IPR050833">
    <property type="entry name" value="Poly_Biosynth_Transport"/>
</dbReference>
<feature type="transmembrane region" description="Helical" evidence="6">
    <location>
        <begin position="383"/>
        <end position="404"/>
    </location>
</feature>
<feature type="transmembrane region" description="Helical" evidence="6">
    <location>
        <begin position="7"/>
        <end position="32"/>
    </location>
</feature>
<dbReference type="PANTHER" id="PTHR30250:SF11">
    <property type="entry name" value="O-ANTIGEN TRANSPORTER-RELATED"/>
    <property type="match status" value="1"/>
</dbReference>
<accession>A0A160TBL6</accession>
<dbReference type="Pfam" id="PF01943">
    <property type="entry name" value="Polysacc_synt"/>
    <property type="match status" value="1"/>
</dbReference>
<keyword evidence="3 6" id="KW-0812">Transmembrane</keyword>
<feature type="transmembrane region" description="Helical" evidence="6">
    <location>
        <begin position="113"/>
        <end position="135"/>
    </location>
</feature>
<evidence type="ECO:0000313" key="7">
    <source>
        <dbReference type="EMBL" id="CUS40457.1"/>
    </source>
</evidence>
<evidence type="ECO:0000256" key="3">
    <source>
        <dbReference type="ARBA" id="ARBA00022692"/>
    </source>
</evidence>
<proteinExistence type="predicted"/>
<feature type="transmembrane region" description="Helical" evidence="6">
    <location>
        <begin position="142"/>
        <end position="164"/>
    </location>
</feature>
<dbReference type="CDD" id="cd13128">
    <property type="entry name" value="MATE_Wzx_like"/>
    <property type="match status" value="1"/>
</dbReference>
<sequence>MSANRRIAGNVVATILGEGVGALLNIYVIILIARELGPENFGAFSFILAFVGLIQLVTDMGITNLLVREIAQNPERYPAIIGSVRSLAWMLTGIVLLPLSIVCLVFIEDKDFGLSLLLMASAALAVMHAVIYGAVFRAFERMTFNATFFVFHKILLLVLVLVWMAGEATILNLCLVYLLANIAQFLMFFIATWKVFGRVKLAFDYPYLKYLLIEAIPVGFSMLFRKATLHVDSILLSALSTPLALGLFSAAYRIIQIIEMLPFTLSIPMYPQLARLAGTNMQAFNDFLNKILRFYVMIALPVMGGLFIFANQIIGIMYTDDYQSAGALLQALSVVVFFIFPSSIMIYVYTATQKQRLFTWVSLGVFSINAILDVIFIPFFDALGAVIGTAFAEAFFVISSLYLLNKSGCIVDVVSIIVRPLLALVLAVTVFELVPIFDGILMLIVQGVLFLILYAALLLVTRAITLAEIKTVAQGLKRSKAQSVDSQLEGNG</sequence>
<feature type="transmembrane region" description="Helical" evidence="6">
    <location>
        <begin position="44"/>
        <end position="67"/>
    </location>
</feature>
<keyword evidence="2" id="KW-1003">Cell membrane</keyword>
<evidence type="ECO:0000256" key="1">
    <source>
        <dbReference type="ARBA" id="ARBA00004651"/>
    </source>
</evidence>
<keyword evidence="4 6" id="KW-1133">Transmembrane helix</keyword>
<feature type="transmembrane region" description="Helical" evidence="6">
    <location>
        <begin position="440"/>
        <end position="460"/>
    </location>
</feature>
<feature type="transmembrane region" description="Helical" evidence="6">
    <location>
        <begin position="87"/>
        <end position="107"/>
    </location>
</feature>
<gene>
    <name evidence="7" type="ORF">MGWOODY_Tha1561</name>
</gene>
<feature type="transmembrane region" description="Helical" evidence="6">
    <location>
        <begin position="170"/>
        <end position="196"/>
    </location>
</feature>
<dbReference type="AlphaFoldDB" id="A0A160TBL6"/>
<feature type="transmembrane region" description="Helical" evidence="6">
    <location>
        <begin position="416"/>
        <end position="434"/>
    </location>
</feature>
<feature type="transmembrane region" description="Helical" evidence="6">
    <location>
        <begin position="357"/>
        <end position="377"/>
    </location>
</feature>
<keyword evidence="5 6" id="KW-0472">Membrane</keyword>
<evidence type="ECO:0000256" key="4">
    <source>
        <dbReference type="ARBA" id="ARBA00022989"/>
    </source>
</evidence>
<comment type="subcellular location">
    <subcellularLocation>
        <location evidence="1">Cell membrane</location>
        <topology evidence="1">Multi-pass membrane protein</topology>
    </subcellularLocation>
</comment>
<dbReference type="GO" id="GO:0005886">
    <property type="term" value="C:plasma membrane"/>
    <property type="evidence" value="ECO:0007669"/>
    <property type="project" value="UniProtKB-SubCell"/>
</dbReference>
<reference evidence="7" key="1">
    <citation type="submission" date="2015-10" db="EMBL/GenBank/DDBJ databases">
        <authorList>
            <person name="Gilbert D.G."/>
        </authorList>
    </citation>
    <scope>NUCLEOTIDE SEQUENCE</scope>
</reference>
<dbReference type="InterPro" id="IPR002797">
    <property type="entry name" value="Polysacc_synth"/>
</dbReference>
<evidence type="ECO:0000256" key="5">
    <source>
        <dbReference type="ARBA" id="ARBA00023136"/>
    </source>
</evidence>
<evidence type="ECO:0000256" key="6">
    <source>
        <dbReference type="SAM" id="Phobius"/>
    </source>
</evidence>
<feature type="transmembrane region" description="Helical" evidence="6">
    <location>
        <begin position="327"/>
        <end position="350"/>
    </location>
</feature>